<dbReference type="GO" id="GO:0008270">
    <property type="term" value="F:zinc ion binding"/>
    <property type="evidence" value="ECO:0007669"/>
    <property type="project" value="UniProtKB-KW"/>
</dbReference>
<gene>
    <name evidence="5" type="primary">DZF8</name>
</gene>
<organism evidence="5">
    <name type="scientific">Rattus norvegicus</name>
    <name type="common">Rat</name>
    <dbReference type="NCBI Taxonomy" id="10116"/>
    <lineage>
        <taxon>Eukaryota</taxon>
        <taxon>Metazoa</taxon>
        <taxon>Chordata</taxon>
        <taxon>Craniata</taxon>
        <taxon>Vertebrata</taxon>
        <taxon>Euteleostomi</taxon>
        <taxon>Mammalia</taxon>
        <taxon>Eutheria</taxon>
        <taxon>Euarchontoglires</taxon>
        <taxon>Glires</taxon>
        <taxon>Rodentia</taxon>
        <taxon>Myomorpha</taxon>
        <taxon>Muroidea</taxon>
        <taxon>Muridae</taxon>
        <taxon>Murinae</taxon>
        <taxon>Rattus</taxon>
    </lineage>
</organism>
<keyword evidence="3" id="KW-0863">Zinc-finger</keyword>
<name>P97664_RAT</name>
<reference evidence="5" key="1">
    <citation type="journal article" date="1996" name="Cancer Lett.">
        <title>A novel profile of expressed sequence tags for zinc finger encoding genes from the poorly differentiated exocrine pancreatic cell line AR4IP.</title>
        <authorList>
            <person name="Gebelein B."/>
            <person name="Mesa K."/>
            <person name="Urrutia R."/>
        </authorList>
    </citation>
    <scope>NUCLEOTIDE SEQUENCE</scope>
</reference>
<accession>P97664</accession>
<dbReference type="InterPro" id="IPR036236">
    <property type="entry name" value="Znf_C2H2_sf"/>
</dbReference>
<feature type="non-terminal residue" evidence="5">
    <location>
        <position position="1"/>
    </location>
</feature>
<sequence>WVQSTLVWHQRIHTAEKHYECHECGKFFTQSLNIGRFTLAPGLMGVMRM</sequence>
<evidence type="ECO:0000256" key="1">
    <source>
        <dbReference type="ARBA" id="ARBA00022723"/>
    </source>
</evidence>
<keyword evidence="2" id="KW-0677">Repeat</keyword>
<evidence type="ECO:0000256" key="3">
    <source>
        <dbReference type="ARBA" id="ARBA00022771"/>
    </source>
</evidence>
<dbReference type="AlphaFoldDB" id="P97664"/>
<evidence type="ECO:0000313" key="5">
    <source>
        <dbReference type="EMBL" id="AAB36808.1"/>
    </source>
</evidence>
<evidence type="ECO:0000256" key="4">
    <source>
        <dbReference type="ARBA" id="ARBA00022833"/>
    </source>
</evidence>
<dbReference type="SUPFAM" id="SSF57667">
    <property type="entry name" value="beta-beta-alpha zinc fingers"/>
    <property type="match status" value="1"/>
</dbReference>
<proteinExistence type="evidence at transcript level"/>
<protein>
    <submittedName>
        <fullName evidence="5">Zinc finger protein 8</fullName>
    </submittedName>
</protein>
<feature type="non-terminal residue" evidence="5">
    <location>
        <position position="49"/>
    </location>
</feature>
<dbReference type="EMBL" id="U78136">
    <property type="protein sequence ID" value="AAB36808.1"/>
    <property type="molecule type" value="mRNA"/>
</dbReference>
<dbReference type="Gene3D" id="3.30.160.60">
    <property type="entry name" value="Classic Zinc Finger"/>
    <property type="match status" value="1"/>
</dbReference>
<keyword evidence="1" id="KW-0479">Metal-binding</keyword>
<evidence type="ECO:0000256" key="2">
    <source>
        <dbReference type="ARBA" id="ARBA00022737"/>
    </source>
</evidence>
<keyword evidence="4" id="KW-0862">Zinc</keyword>
<dbReference type="FunFam" id="3.30.160.60:FF:002343">
    <property type="entry name" value="Zinc finger protein 33A"/>
    <property type="match status" value="1"/>
</dbReference>